<accession>X1PQW2</accession>
<organism evidence="1">
    <name type="scientific">marine sediment metagenome</name>
    <dbReference type="NCBI Taxonomy" id="412755"/>
    <lineage>
        <taxon>unclassified sequences</taxon>
        <taxon>metagenomes</taxon>
        <taxon>ecological metagenomes</taxon>
    </lineage>
</organism>
<gene>
    <name evidence="1" type="ORF">S06H3_59006</name>
</gene>
<protein>
    <recommendedName>
        <fullName evidence="2">Peptidase S1 domain-containing protein</fullName>
    </recommendedName>
</protein>
<sequence>HGQDENGAHRTVLRRAFNKITNARDQWLCYVFDKPPSALPLEGISGDGDSGGPALIQVMGQWRVAGLASWKYMKDKPGLLLHPGFYGQTSYNVRLSHYVNWIESVILADKAHNDVSATDAKN</sequence>
<comment type="caution">
    <text evidence="1">The sequence shown here is derived from an EMBL/GenBank/DDBJ whole genome shotgun (WGS) entry which is preliminary data.</text>
</comment>
<proteinExistence type="predicted"/>
<dbReference type="EMBL" id="BARV01038272">
    <property type="protein sequence ID" value="GAI58213.1"/>
    <property type="molecule type" value="Genomic_DNA"/>
</dbReference>
<name>X1PQW2_9ZZZZ</name>
<dbReference type="InterPro" id="IPR043504">
    <property type="entry name" value="Peptidase_S1_PA_chymotrypsin"/>
</dbReference>
<dbReference type="SUPFAM" id="SSF50494">
    <property type="entry name" value="Trypsin-like serine proteases"/>
    <property type="match status" value="1"/>
</dbReference>
<evidence type="ECO:0008006" key="2">
    <source>
        <dbReference type="Google" id="ProtNLM"/>
    </source>
</evidence>
<reference evidence="1" key="1">
    <citation type="journal article" date="2014" name="Front. Microbiol.">
        <title>High frequency of phylogenetically diverse reductive dehalogenase-homologous genes in deep subseafloor sedimentary metagenomes.</title>
        <authorList>
            <person name="Kawai M."/>
            <person name="Futagami T."/>
            <person name="Toyoda A."/>
            <person name="Takaki Y."/>
            <person name="Nishi S."/>
            <person name="Hori S."/>
            <person name="Arai W."/>
            <person name="Tsubouchi T."/>
            <person name="Morono Y."/>
            <person name="Uchiyama I."/>
            <person name="Ito T."/>
            <person name="Fujiyama A."/>
            <person name="Inagaki F."/>
            <person name="Takami H."/>
        </authorList>
    </citation>
    <scope>NUCLEOTIDE SEQUENCE</scope>
    <source>
        <strain evidence="1">Expedition CK06-06</strain>
    </source>
</reference>
<evidence type="ECO:0000313" key="1">
    <source>
        <dbReference type="EMBL" id="GAI58213.1"/>
    </source>
</evidence>
<dbReference type="AlphaFoldDB" id="X1PQW2"/>
<feature type="non-terminal residue" evidence="1">
    <location>
        <position position="1"/>
    </location>
</feature>
<dbReference type="Gene3D" id="2.40.10.10">
    <property type="entry name" value="Trypsin-like serine proteases"/>
    <property type="match status" value="1"/>
</dbReference>
<dbReference type="InterPro" id="IPR009003">
    <property type="entry name" value="Peptidase_S1_PA"/>
</dbReference>